<feature type="transmembrane region" description="Helical" evidence="14">
    <location>
        <begin position="129"/>
        <end position="147"/>
    </location>
</feature>
<dbReference type="PANTHER" id="PTHR46382:SF1">
    <property type="entry name" value="PHOSPHATIDATE CYTIDYLYLTRANSFERASE"/>
    <property type="match status" value="1"/>
</dbReference>
<dbReference type="AlphaFoldDB" id="A0A1V9YDS5"/>
<dbReference type="OrthoDB" id="10260889at2759"/>
<feature type="transmembrane region" description="Helical" evidence="14">
    <location>
        <begin position="188"/>
        <end position="209"/>
    </location>
</feature>
<sequence length="386" mass="41751">MRRETPLQNFAKRLVSGTVLAVGVLFLFYSSPSIATISISSLLVAACLYEYAWLSFSIKDSIAKGSMITRDAIDRDSCAISGLHGRWCSSQRLTTALLVTTTTVVAVVAAIAGYHFVDLGIKSCQFYKRLLPFIAVTTGGSTLAAAYTPTRISAMVLVLSQLSFALIVCNSILCPVDESRCVFIIDSSFMLLSCSCAIYILHLCTAATVQTAVIAIVLDQLAIVYIVGMVQIIVNFVVFSVFSDSRKLIVVLLLSVWAADSGSYFCGHAMRLAKYTRGWRLAPRLSPNKDVEGTAAGVIVALGTMFAAVKWTGLERSLYEKLLMTVLGIVFGRLGDLFESMIKRAAGVKDSSAMIPGHGGVMDRVDALLFASVVFCVFNLDNRLLH</sequence>
<keyword evidence="16" id="KW-1185">Reference proteome</keyword>
<name>A0A1V9YDS5_ACHHY</name>
<evidence type="ECO:0000256" key="11">
    <source>
        <dbReference type="ARBA" id="ARBA00023209"/>
    </source>
</evidence>
<comment type="similarity">
    <text evidence="2 13">Belongs to the CDS family.</text>
</comment>
<feature type="transmembrane region" description="Helical" evidence="14">
    <location>
        <begin position="96"/>
        <end position="117"/>
    </location>
</feature>
<feature type="transmembrane region" description="Helical" evidence="14">
    <location>
        <begin position="12"/>
        <end position="29"/>
    </location>
</feature>
<keyword evidence="7 13" id="KW-0548">Nucleotidyltransferase</keyword>
<dbReference type="Pfam" id="PF01148">
    <property type="entry name" value="CTP_transf_1"/>
    <property type="match status" value="1"/>
</dbReference>
<keyword evidence="5 13" id="KW-0808">Transferase</keyword>
<keyword evidence="10 14" id="KW-0472">Membrane</keyword>
<evidence type="ECO:0000313" key="15">
    <source>
        <dbReference type="EMBL" id="OQR83849.1"/>
    </source>
</evidence>
<evidence type="ECO:0000256" key="8">
    <source>
        <dbReference type="ARBA" id="ARBA00022989"/>
    </source>
</evidence>
<evidence type="ECO:0000256" key="7">
    <source>
        <dbReference type="ARBA" id="ARBA00022695"/>
    </source>
</evidence>
<dbReference type="PANTHER" id="PTHR46382">
    <property type="entry name" value="PHOSPHATIDATE CYTIDYLYLTRANSFERASE"/>
    <property type="match status" value="1"/>
</dbReference>
<reference evidence="15 16" key="1">
    <citation type="journal article" date="2014" name="Genome Biol. Evol.">
        <title>The secreted proteins of Achlya hypogyna and Thraustotheca clavata identify the ancestral oomycete secretome and reveal gene acquisitions by horizontal gene transfer.</title>
        <authorList>
            <person name="Misner I."/>
            <person name="Blouin N."/>
            <person name="Leonard G."/>
            <person name="Richards T.A."/>
            <person name="Lane C.E."/>
        </authorList>
    </citation>
    <scope>NUCLEOTIDE SEQUENCE [LARGE SCALE GENOMIC DNA]</scope>
    <source>
        <strain evidence="15 16">ATCC 48635</strain>
    </source>
</reference>
<keyword evidence="12" id="KW-1208">Phospholipid metabolism</keyword>
<keyword evidence="4" id="KW-0444">Lipid biosynthesis</keyword>
<organism evidence="15 16">
    <name type="scientific">Achlya hypogyna</name>
    <name type="common">Oomycete</name>
    <name type="synonym">Protoachlya hypogyna</name>
    <dbReference type="NCBI Taxonomy" id="1202772"/>
    <lineage>
        <taxon>Eukaryota</taxon>
        <taxon>Sar</taxon>
        <taxon>Stramenopiles</taxon>
        <taxon>Oomycota</taxon>
        <taxon>Saprolegniomycetes</taxon>
        <taxon>Saprolegniales</taxon>
        <taxon>Achlyaceae</taxon>
        <taxon>Achlya</taxon>
    </lineage>
</organism>
<dbReference type="Proteomes" id="UP000243579">
    <property type="component" value="Unassembled WGS sequence"/>
</dbReference>
<evidence type="ECO:0000256" key="13">
    <source>
        <dbReference type="RuleBase" id="RU003938"/>
    </source>
</evidence>
<dbReference type="GO" id="GO:0004605">
    <property type="term" value="F:phosphatidate cytidylyltransferase activity"/>
    <property type="evidence" value="ECO:0007669"/>
    <property type="project" value="UniProtKB-EC"/>
</dbReference>
<feature type="transmembrane region" description="Helical" evidence="14">
    <location>
        <begin position="221"/>
        <end position="242"/>
    </location>
</feature>
<keyword evidence="3" id="KW-1003">Cell membrane</keyword>
<dbReference type="GO" id="GO:0005886">
    <property type="term" value="C:plasma membrane"/>
    <property type="evidence" value="ECO:0007669"/>
    <property type="project" value="UniProtKB-SubCell"/>
</dbReference>
<evidence type="ECO:0000256" key="5">
    <source>
        <dbReference type="ARBA" id="ARBA00022679"/>
    </source>
</evidence>
<evidence type="ECO:0000256" key="1">
    <source>
        <dbReference type="ARBA" id="ARBA00004651"/>
    </source>
</evidence>
<comment type="caution">
    <text evidence="15">The sequence shown here is derived from an EMBL/GenBank/DDBJ whole genome shotgun (WGS) entry which is preliminary data.</text>
</comment>
<accession>A0A1V9YDS5</accession>
<keyword evidence="6 13" id="KW-0812">Transmembrane</keyword>
<evidence type="ECO:0000256" key="2">
    <source>
        <dbReference type="ARBA" id="ARBA00010185"/>
    </source>
</evidence>
<dbReference type="InterPro" id="IPR000374">
    <property type="entry name" value="PC_trans"/>
</dbReference>
<dbReference type="GO" id="GO:0016024">
    <property type="term" value="P:CDP-diacylglycerol biosynthetic process"/>
    <property type="evidence" value="ECO:0007669"/>
    <property type="project" value="UniProtKB-UniPathway"/>
</dbReference>
<evidence type="ECO:0000256" key="4">
    <source>
        <dbReference type="ARBA" id="ARBA00022516"/>
    </source>
</evidence>
<dbReference type="EMBL" id="JNBR01002051">
    <property type="protein sequence ID" value="OQR83849.1"/>
    <property type="molecule type" value="Genomic_DNA"/>
</dbReference>
<comment type="catalytic activity">
    <reaction evidence="13">
        <text>a 1,2-diacyl-sn-glycero-3-phosphate + CTP + H(+) = a CDP-1,2-diacyl-sn-glycerol + diphosphate</text>
        <dbReference type="Rhea" id="RHEA:16229"/>
        <dbReference type="ChEBI" id="CHEBI:15378"/>
        <dbReference type="ChEBI" id="CHEBI:33019"/>
        <dbReference type="ChEBI" id="CHEBI:37563"/>
        <dbReference type="ChEBI" id="CHEBI:58332"/>
        <dbReference type="ChEBI" id="CHEBI:58608"/>
        <dbReference type="EC" id="2.7.7.41"/>
    </reaction>
</comment>
<feature type="transmembrane region" description="Helical" evidence="14">
    <location>
        <begin position="248"/>
        <end position="270"/>
    </location>
</feature>
<evidence type="ECO:0000256" key="9">
    <source>
        <dbReference type="ARBA" id="ARBA00023098"/>
    </source>
</evidence>
<dbReference type="PROSITE" id="PS01315">
    <property type="entry name" value="CDS"/>
    <property type="match status" value="1"/>
</dbReference>
<keyword evidence="9" id="KW-0443">Lipid metabolism</keyword>
<evidence type="ECO:0000256" key="10">
    <source>
        <dbReference type="ARBA" id="ARBA00023136"/>
    </source>
</evidence>
<evidence type="ECO:0000313" key="16">
    <source>
        <dbReference type="Proteomes" id="UP000243579"/>
    </source>
</evidence>
<gene>
    <name evidence="15" type="ORF">ACHHYP_14185</name>
</gene>
<dbReference type="UniPathway" id="UPA00557">
    <property type="reaction ID" value="UER00614"/>
</dbReference>
<evidence type="ECO:0000256" key="12">
    <source>
        <dbReference type="ARBA" id="ARBA00023264"/>
    </source>
</evidence>
<feature type="transmembrane region" description="Helical" evidence="14">
    <location>
        <begin position="154"/>
        <end position="173"/>
    </location>
</feature>
<dbReference type="STRING" id="1202772.A0A1V9YDS5"/>
<comment type="pathway">
    <text evidence="13">Phospholipid metabolism; CDP-diacylglycerol biosynthesis; CDP-diacylglycerol from sn-glycerol 3-phosphate: step 3/3.</text>
</comment>
<protein>
    <recommendedName>
        <fullName evidence="13">Phosphatidate cytidylyltransferase</fullName>
        <ecNumber evidence="13">2.7.7.41</ecNumber>
    </recommendedName>
</protein>
<evidence type="ECO:0000256" key="3">
    <source>
        <dbReference type="ARBA" id="ARBA00022475"/>
    </source>
</evidence>
<keyword evidence="11" id="KW-0594">Phospholipid biosynthesis</keyword>
<feature type="transmembrane region" description="Helical" evidence="14">
    <location>
        <begin position="291"/>
        <end position="312"/>
    </location>
</feature>
<keyword evidence="8 14" id="KW-1133">Transmembrane helix</keyword>
<dbReference type="EC" id="2.7.7.41" evidence="13"/>
<evidence type="ECO:0000256" key="14">
    <source>
        <dbReference type="SAM" id="Phobius"/>
    </source>
</evidence>
<proteinExistence type="inferred from homology"/>
<evidence type="ECO:0000256" key="6">
    <source>
        <dbReference type="ARBA" id="ARBA00022692"/>
    </source>
</evidence>
<comment type="subcellular location">
    <subcellularLocation>
        <location evidence="1">Cell membrane</location>
        <topology evidence="1">Multi-pass membrane protein</topology>
    </subcellularLocation>
</comment>